<evidence type="ECO:0000256" key="7">
    <source>
        <dbReference type="ARBA" id="ARBA00022824"/>
    </source>
</evidence>
<dbReference type="Proteomes" id="UP000650467">
    <property type="component" value="Unassembled WGS sequence"/>
</dbReference>
<dbReference type="PANTHER" id="PTHR45815">
    <property type="entry name" value="PROTEIN DISULFIDE-ISOMERASE A6"/>
    <property type="match status" value="1"/>
</dbReference>
<dbReference type="EC" id="5.3.4.1" evidence="4"/>
<comment type="catalytic activity">
    <reaction evidence="1">
        <text>Catalyzes the rearrangement of -S-S- bonds in proteins.</text>
        <dbReference type="EC" id="5.3.4.1"/>
    </reaction>
</comment>
<dbReference type="Pfam" id="PF24541">
    <property type="entry name" value="Thioredox_PDIA6_C"/>
    <property type="match status" value="1"/>
</dbReference>
<dbReference type="GO" id="GO:0034976">
    <property type="term" value="P:response to endoplasmic reticulum stress"/>
    <property type="evidence" value="ECO:0007669"/>
    <property type="project" value="TreeGrafter"/>
</dbReference>
<dbReference type="SUPFAM" id="SSF52833">
    <property type="entry name" value="Thioredoxin-like"/>
    <property type="match status" value="3"/>
</dbReference>
<keyword evidence="8" id="KW-1015">Disulfide bond</keyword>
<keyword evidence="9" id="KW-0413">Isomerase</keyword>
<evidence type="ECO:0000259" key="14">
    <source>
        <dbReference type="PROSITE" id="PS51352"/>
    </source>
</evidence>
<dbReference type="GO" id="GO:0005788">
    <property type="term" value="C:endoplasmic reticulum lumen"/>
    <property type="evidence" value="ECO:0007669"/>
    <property type="project" value="UniProtKB-SubCell"/>
</dbReference>
<feature type="domain" description="Thioredoxin" evidence="14">
    <location>
        <begin position="145"/>
        <end position="287"/>
    </location>
</feature>
<comment type="similarity">
    <text evidence="3 11">Belongs to the protein disulfide isomerase family.</text>
</comment>
<dbReference type="AlphaFoldDB" id="A0A835TB43"/>
<keyword evidence="5 13" id="KW-0732">Signal</keyword>
<evidence type="ECO:0000256" key="1">
    <source>
        <dbReference type="ARBA" id="ARBA00001182"/>
    </source>
</evidence>
<evidence type="ECO:0000256" key="13">
    <source>
        <dbReference type="SAM" id="SignalP"/>
    </source>
</evidence>
<dbReference type="GO" id="GO:0003756">
    <property type="term" value="F:protein disulfide isomerase activity"/>
    <property type="evidence" value="ECO:0007669"/>
    <property type="project" value="UniProtKB-EC"/>
</dbReference>
<comment type="caution">
    <text evidence="15">The sequence shown here is derived from an EMBL/GenBank/DDBJ whole genome shotgun (WGS) entry which is preliminary data.</text>
</comment>
<reference evidence="15" key="1">
    <citation type="journal article" date="2020" name="bioRxiv">
        <title>Comparative genomics of Chlamydomonas.</title>
        <authorList>
            <person name="Craig R.J."/>
            <person name="Hasan A.R."/>
            <person name="Ness R.W."/>
            <person name="Keightley P.D."/>
        </authorList>
    </citation>
    <scope>NUCLEOTIDE SEQUENCE</scope>
    <source>
        <strain evidence="15">SAG 7.73</strain>
    </source>
</reference>
<feature type="domain" description="Thioredoxin" evidence="14">
    <location>
        <begin position="14"/>
        <end position="141"/>
    </location>
</feature>
<keyword evidence="16" id="KW-1185">Reference proteome</keyword>
<gene>
    <name evidence="15" type="ORF">HXX76_003661</name>
</gene>
<dbReference type="PROSITE" id="PS51352">
    <property type="entry name" value="THIOREDOXIN_2"/>
    <property type="match status" value="2"/>
</dbReference>
<dbReference type="InterPro" id="IPR036249">
    <property type="entry name" value="Thioredoxin-like_sf"/>
</dbReference>
<accession>A0A835TB43</accession>
<evidence type="ECO:0000256" key="4">
    <source>
        <dbReference type="ARBA" id="ARBA00012723"/>
    </source>
</evidence>
<dbReference type="OrthoDB" id="10264505at2759"/>
<evidence type="ECO:0000256" key="12">
    <source>
        <dbReference type="SAM" id="MobiDB-lite"/>
    </source>
</evidence>
<dbReference type="InterPro" id="IPR005788">
    <property type="entry name" value="PDI_thioredoxin-like_dom"/>
</dbReference>
<sequence>MSRTRALAAAALLVATMLISPAAAFYSSKGPVVELTSANLKEKIKGSGMMLVEFYAPWCGHCKALKPAWEQAAKALKGIVAVGAADCDTHKEVAGEYRVQGFPTIKLLYVDDSTGSIKTVDYNGGRTAKELVTFALDKAKSLAMKRLGEKADSGSGSRGAGGGGAGGGGGGSDNGFYQGTDVTVLTEDNFKSLVAKSDDLWLVEMYAPWCGHCKALKPAWIEAAGELAGKVKLGAVDCTVHQSVCQEYGVQGYPTIKFFGQNKRSPEDYTGGRDSGSIVAWGNAKFAAMVPPPEPVELISADVFGKECIGDSSGAKPKRLCIIAFLPNLLDSKAAGRNRYIKTLKGLAEAYKDKPYSYLWVEGAQQPALEANFDVGGFGYPAVVAFNPSEKKYTVCKSAFELAHVKDWMETMRMGGTGAVPVHGALAAPSKLAPWDGQDAKEEVVDEFSLDDILNEEL</sequence>
<organism evidence="15 16">
    <name type="scientific">Chlamydomonas incerta</name>
    <dbReference type="NCBI Taxonomy" id="51695"/>
    <lineage>
        <taxon>Eukaryota</taxon>
        <taxon>Viridiplantae</taxon>
        <taxon>Chlorophyta</taxon>
        <taxon>core chlorophytes</taxon>
        <taxon>Chlorophyceae</taxon>
        <taxon>CS clade</taxon>
        <taxon>Chlamydomonadales</taxon>
        <taxon>Chlamydomonadaceae</taxon>
        <taxon>Chlamydomonas</taxon>
    </lineage>
</organism>
<feature type="region of interest" description="Disordered" evidence="12">
    <location>
        <begin position="148"/>
        <end position="170"/>
    </location>
</feature>
<evidence type="ECO:0000256" key="9">
    <source>
        <dbReference type="ARBA" id="ARBA00023235"/>
    </source>
</evidence>
<dbReference type="Gene3D" id="3.40.30.10">
    <property type="entry name" value="Glutaredoxin"/>
    <property type="match status" value="2"/>
</dbReference>
<dbReference type="PROSITE" id="PS00194">
    <property type="entry name" value="THIOREDOXIN_1"/>
    <property type="match status" value="2"/>
</dbReference>
<dbReference type="CDD" id="cd03001">
    <property type="entry name" value="PDI_a_P5"/>
    <property type="match status" value="1"/>
</dbReference>
<feature type="signal peptide" evidence="13">
    <location>
        <begin position="1"/>
        <end position="24"/>
    </location>
</feature>
<feature type="compositionally biased region" description="Gly residues" evidence="12">
    <location>
        <begin position="156"/>
        <end position="170"/>
    </location>
</feature>
<dbReference type="InterPro" id="IPR013766">
    <property type="entry name" value="Thioredoxin_domain"/>
</dbReference>
<dbReference type="EMBL" id="JAEHOC010000006">
    <property type="protein sequence ID" value="KAG2440806.1"/>
    <property type="molecule type" value="Genomic_DNA"/>
</dbReference>
<proteinExistence type="inferred from homology"/>
<evidence type="ECO:0000256" key="5">
    <source>
        <dbReference type="ARBA" id="ARBA00022729"/>
    </source>
</evidence>
<dbReference type="GO" id="GO:0015035">
    <property type="term" value="F:protein-disulfide reductase activity"/>
    <property type="evidence" value="ECO:0007669"/>
    <property type="project" value="TreeGrafter"/>
</dbReference>
<keyword evidence="6" id="KW-0677">Repeat</keyword>
<name>A0A835TB43_CHLIN</name>
<evidence type="ECO:0000256" key="6">
    <source>
        <dbReference type="ARBA" id="ARBA00022737"/>
    </source>
</evidence>
<evidence type="ECO:0000313" key="15">
    <source>
        <dbReference type="EMBL" id="KAG2440806.1"/>
    </source>
</evidence>
<evidence type="ECO:0000256" key="3">
    <source>
        <dbReference type="ARBA" id="ARBA00006347"/>
    </source>
</evidence>
<keyword evidence="7" id="KW-0256">Endoplasmic reticulum</keyword>
<evidence type="ECO:0000256" key="8">
    <source>
        <dbReference type="ARBA" id="ARBA00023157"/>
    </source>
</evidence>
<dbReference type="InterPro" id="IPR017937">
    <property type="entry name" value="Thioredoxin_CS"/>
</dbReference>
<evidence type="ECO:0000313" key="16">
    <source>
        <dbReference type="Proteomes" id="UP000650467"/>
    </source>
</evidence>
<keyword evidence="10" id="KW-0676">Redox-active center</keyword>
<comment type="subcellular location">
    <subcellularLocation>
        <location evidence="2">Endoplasmic reticulum lumen</location>
    </subcellularLocation>
</comment>
<protein>
    <recommendedName>
        <fullName evidence="4">protein disulfide-isomerase</fullName>
        <ecNumber evidence="4">5.3.4.1</ecNumber>
    </recommendedName>
</protein>
<evidence type="ECO:0000256" key="11">
    <source>
        <dbReference type="RuleBase" id="RU004208"/>
    </source>
</evidence>
<dbReference type="PRINTS" id="PR00421">
    <property type="entry name" value="THIOREDOXIN"/>
</dbReference>
<evidence type="ECO:0000256" key="10">
    <source>
        <dbReference type="ARBA" id="ARBA00023284"/>
    </source>
</evidence>
<evidence type="ECO:0000256" key="2">
    <source>
        <dbReference type="ARBA" id="ARBA00004319"/>
    </source>
</evidence>
<dbReference type="PANTHER" id="PTHR45815:SF3">
    <property type="entry name" value="PROTEIN DISULFIDE-ISOMERASE A6"/>
    <property type="match status" value="1"/>
</dbReference>
<dbReference type="Pfam" id="PF00085">
    <property type="entry name" value="Thioredoxin"/>
    <property type="match status" value="2"/>
</dbReference>
<dbReference type="InterPro" id="IPR057305">
    <property type="entry name" value="Thioredox_PDIA6_C"/>
</dbReference>
<dbReference type="NCBIfam" id="TIGR01126">
    <property type="entry name" value="pdi_dom"/>
    <property type="match status" value="1"/>
</dbReference>
<feature type="chain" id="PRO_5032464623" description="protein disulfide-isomerase" evidence="13">
    <location>
        <begin position="25"/>
        <end position="458"/>
    </location>
</feature>